<dbReference type="InterPro" id="IPR026183">
    <property type="entry name" value="Taxilin_fam"/>
</dbReference>
<evidence type="ECO:0000256" key="2">
    <source>
        <dbReference type="SAM" id="Coils"/>
    </source>
</evidence>
<name>A0AA36F209_OCTVU</name>
<evidence type="ECO:0000313" key="5">
    <source>
        <dbReference type="Proteomes" id="UP001162480"/>
    </source>
</evidence>
<dbReference type="Pfam" id="PF09728">
    <property type="entry name" value="Taxilin"/>
    <property type="match status" value="1"/>
</dbReference>
<dbReference type="PANTHER" id="PTHR16127">
    <property type="entry name" value="TAXILIN"/>
    <property type="match status" value="1"/>
</dbReference>
<reference evidence="4" key="1">
    <citation type="submission" date="2023-08" db="EMBL/GenBank/DDBJ databases">
        <authorList>
            <person name="Alioto T."/>
            <person name="Alioto T."/>
            <person name="Gomez Garrido J."/>
        </authorList>
    </citation>
    <scope>NUCLEOTIDE SEQUENCE</scope>
</reference>
<dbReference type="GO" id="GO:0019905">
    <property type="term" value="F:syntaxin binding"/>
    <property type="evidence" value="ECO:0007669"/>
    <property type="project" value="InterPro"/>
</dbReference>
<feature type="compositionally biased region" description="Basic and acidic residues" evidence="3">
    <location>
        <begin position="1194"/>
        <end position="1208"/>
    </location>
</feature>
<feature type="compositionally biased region" description="Polar residues" evidence="3">
    <location>
        <begin position="753"/>
        <end position="765"/>
    </location>
</feature>
<keyword evidence="5" id="KW-1185">Reference proteome</keyword>
<dbReference type="PANTHER" id="PTHR16127:SF13">
    <property type="entry name" value="GH01188P"/>
    <property type="match status" value="1"/>
</dbReference>
<feature type="region of interest" description="Disordered" evidence="3">
    <location>
        <begin position="649"/>
        <end position="683"/>
    </location>
</feature>
<gene>
    <name evidence="4" type="ORF">OCTVUL_1B018146</name>
</gene>
<feature type="coiled-coil region" evidence="2">
    <location>
        <begin position="1020"/>
        <end position="1047"/>
    </location>
</feature>
<accession>A0AA36F209</accession>
<proteinExistence type="inferred from homology"/>
<evidence type="ECO:0000256" key="3">
    <source>
        <dbReference type="SAM" id="MobiDB-lite"/>
    </source>
</evidence>
<feature type="region of interest" description="Disordered" evidence="3">
    <location>
        <begin position="700"/>
        <end position="793"/>
    </location>
</feature>
<feature type="compositionally biased region" description="Polar residues" evidence="3">
    <location>
        <begin position="1209"/>
        <end position="1218"/>
    </location>
</feature>
<evidence type="ECO:0000256" key="1">
    <source>
        <dbReference type="ARBA" id="ARBA00009550"/>
    </source>
</evidence>
<protein>
    <submittedName>
        <fullName evidence="4">Alpha-taxilin-like isoform X6</fullName>
    </submittedName>
</protein>
<evidence type="ECO:0000313" key="4">
    <source>
        <dbReference type="EMBL" id="CAI9721552.1"/>
    </source>
</evidence>
<dbReference type="AlphaFoldDB" id="A0AA36F209"/>
<feature type="region of interest" description="Disordered" evidence="3">
    <location>
        <begin position="1088"/>
        <end position="1221"/>
    </location>
</feature>
<feature type="compositionally biased region" description="Polar residues" evidence="3">
    <location>
        <begin position="1111"/>
        <end position="1144"/>
    </location>
</feature>
<feature type="compositionally biased region" description="Polar residues" evidence="3">
    <location>
        <begin position="1169"/>
        <end position="1188"/>
    </location>
</feature>
<feature type="compositionally biased region" description="Polar residues" evidence="3">
    <location>
        <begin position="710"/>
        <end position="723"/>
    </location>
</feature>
<comment type="similarity">
    <text evidence="1">Belongs to the taxilin family.</text>
</comment>
<keyword evidence="2" id="KW-0175">Coiled coil</keyword>
<feature type="compositionally biased region" description="Acidic residues" evidence="3">
    <location>
        <begin position="649"/>
        <end position="661"/>
    </location>
</feature>
<dbReference type="EMBL" id="OX597817">
    <property type="protein sequence ID" value="CAI9721552.1"/>
    <property type="molecule type" value="Genomic_DNA"/>
</dbReference>
<sequence>MFLTKLQGCVCCQSVPDKETDESCSDKKSEDIICSLPRKSEDWTVIANNLALERDYESRVAAVTCQQSTRVKQPSSKVSKDQTQEKQVFVKTLSKNQDKLQKLLEPDEHETRVTALYCQQSTYVKQPLSSVPEDETQEEETFVETLSKDQDKLQKLLGRDEHKARVTSLHCQQSTYVKQPLSSVPEDETQEEETLVETLPKDQDEFQKLLELDEQETRVTAISYQQSTCIKQPLSSVPEDKTHEDQTFVETLSKDPDTLQNLSEQEEHGTRITALSYQQSVPENEIREDQTFVETLSKDPDTLQNLSEQEEHGTRITALSYQQSVPENEIREDQTFVETLSKDLDTLQNLSEQEEHETRITELSYQQSVPENEFQEDQTFVETLSKDQDTLQKLSEPDNQLKTIDSSAENHLEEFIEDARLVESAQSEQKIKSEEFSEEVCVNNFDTVEENEIKKGQPSVEEDSIKIVEKEQQGETSEFSTESVILKEKHLSVEFSSELSGKTVLPLLNEDLSVTDATSNSFSECNLPQLLPLNQEISSETTNSLSKMSSKLSDNQIKCNENKQDMDNTPAFLNLDNLCDNSDKAKVDSTHESKTETNGATLHLPCDDIEKPISSLNECISLLTNLDSTLANKREESPASDELIDTLVYEPDEEEEEEENVETTTSSLEEAKSTVDSPTVEIKKESEEILNEVKLNNTELKPAPDVLPDSISSVPETIKNTDSSSKDDEKTGNSSSTVKKKNKKNKSTEDHSTGNQSVNHQNTVAVKSEKPTENISKPHSTKNKKKEDKTTDHVLKSLSNIPTAEGKLSALSKKYTAMNEENRTLTTNQRVIERKLLVLSRQKDQLQLENNKSLMAKSRLESLCRELQKHNRIIKEESLARAKEEDEKRKEISSKFQTTINDIQAQMVDNHNRNMKLREENTELATKLKNFLEQYEQREKYFEKVAKHRELEQQLVDTKLKQAAMQLVEEREKSKKEKELMALKTVESESKMVMLETQVKTYKDRYSEFQSTITKSNDMFSKLKGEMDKMSGKIRKLEKDSAAWKNKWENCNKALIGMIDQKTSSDKERILLLTKIQKLESLCRAQQERLRAQKSPPPSTEATCQKCKNESIPTSQNVDSESTNQAANNDETAMTKNADSSETSPAADLEKATAQKNKAEISSHPSEEVSLSAQTPVATCSESSNACEASQHIETSDKENFSETEHSNNVESTSSGCNNVAEEVRQVETTALVS</sequence>
<organism evidence="4 5">
    <name type="scientific">Octopus vulgaris</name>
    <name type="common">Common octopus</name>
    <dbReference type="NCBI Taxonomy" id="6645"/>
    <lineage>
        <taxon>Eukaryota</taxon>
        <taxon>Metazoa</taxon>
        <taxon>Spiralia</taxon>
        <taxon>Lophotrochozoa</taxon>
        <taxon>Mollusca</taxon>
        <taxon>Cephalopoda</taxon>
        <taxon>Coleoidea</taxon>
        <taxon>Octopodiformes</taxon>
        <taxon>Octopoda</taxon>
        <taxon>Incirrata</taxon>
        <taxon>Octopodidae</taxon>
        <taxon>Octopus</taxon>
    </lineage>
</organism>
<feature type="compositionally biased region" description="Basic and acidic residues" evidence="3">
    <location>
        <begin position="1148"/>
        <end position="1167"/>
    </location>
</feature>
<dbReference type="Proteomes" id="UP001162480">
    <property type="component" value="Chromosome 4"/>
</dbReference>